<keyword evidence="1" id="KW-0732">Signal</keyword>
<reference evidence="3 4" key="1">
    <citation type="journal article" date="2019" name="Int. J. Syst. Evol. Microbiol.">
        <title>The Global Catalogue of Microorganisms (GCM) 10K type strain sequencing project: providing services to taxonomists for standard genome sequencing and annotation.</title>
        <authorList>
            <consortium name="The Broad Institute Genomics Platform"/>
            <consortium name="The Broad Institute Genome Sequencing Center for Infectious Disease"/>
            <person name="Wu L."/>
            <person name="Ma J."/>
        </authorList>
    </citation>
    <scope>NUCLEOTIDE SEQUENCE [LARGE SCALE GENOMIC DNA]</scope>
    <source>
        <strain evidence="3 4">JCM 13581</strain>
    </source>
</reference>
<dbReference type="NCBIfam" id="TIGR02995">
    <property type="entry name" value="ectoine_ehuB"/>
    <property type="match status" value="1"/>
</dbReference>
<dbReference type="EMBL" id="BAAAMJ010000068">
    <property type="protein sequence ID" value="GAA1931722.1"/>
    <property type="molecule type" value="Genomic_DNA"/>
</dbReference>
<evidence type="ECO:0000313" key="3">
    <source>
        <dbReference type="EMBL" id="GAA1931722.1"/>
    </source>
</evidence>
<dbReference type="Gene3D" id="3.40.190.10">
    <property type="entry name" value="Periplasmic binding protein-like II"/>
    <property type="match status" value="2"/>
</dbReference>
<gene>
    <name evidence="3" type="primary">ehuB</name>
    <name evidence="3" type="ORF">GCM10009716_43580</name>
</gene>
<proteinExistence type="predicted"/>
<evidence type="ECO:0000313" key="4">
    <source>
        <dbReference type="Proteomes" id="UP001501303"/>
    </source>
</evidence>
<dbReference type="PANTHER" id="PTHR35936">
    <property type="entry name" value="MEMBRANE-BOUND LYTIC MUREIN TRANSGLYCOSYLASE F"/>
    <property type="match status" value="1"/>
</dbReference>
<dbReference type="PROSITE" id="PS51318">
    <property type="entry name" value="TAT"/>
    <property type="match status" value="1"/>
</dbReference>
<dbReference type="PANTHER" id="PTHR35936:SF17">
    <property type="entry name" value="ARGININE-BINDING EXTRACELLULAR PROTEIN ARTP"/>
    <property type="match status" value="1"/>
</dbReference>
<dbReference type="SUPFAM" id="SSF53850">
    <property type="entry name" value="Periplasmic binding protein-like II"/>
    <property type="match status" value="1"/>
</dbReference>
<dbReference type="Pfam" id="PF00497">
    <property type="entry name" value="SBP_bac_3"/>
    <property type="match status" value="1"/>
</dbReference>
<dbReference type="InterPro" id="IPR001638">
    <property type="entry name" value="Solute-binding_3/MltF_N"/>
</dbReference>
<dbReference type="InterPro" id="IPR006311">
    <property type="entry name" value="TAT_signal"/>
</dbReference>
<evidence type="ECO:0000259" key="2">
    <source>
        <dbReference type="SMART" id="SM00062"/>
    </source>
</evidence>
<dbReference type="RefSeq" id="WP_344265439.1">
    <property type="nucleotide sequence ID" value="NZ_BAAAMJ010000068.1"/>
</dbReference>
<feature type="domain" description="Solute-binding protein family 3/N-terminal" evidence="2">
    <location>
        <begin position="59"/>
        <end position="290"/>
    </location>
</feature>
<protein>
    <submittedName>
        <fullName evidence="3">Ectoine/hydroxyectoine ABC transporter substrate-binding protein EhuB</fullName>
    </submittedName>
</protein>
<accession>A0ABN2PT10</accession>
<evidence type="ECO:0000256" key="1">
    <source>
        <dbReference type="ARBA" id="ARBA00022729"/>
    </source>
</evidence>
<dbReference type="InterPro" id="IPR014337">
    <property type="entry name" value="Ectoine_EhuB"/>
</dbReference>
<organism evidence="3 4">
    <name type="scientific">Streptomyces sodiiphilus</name>
    <dbReference type="NCBI Taxonomy" id="226217"/>
    <lineage>
        <taxon>Bacteria</taxon>
        <taxon>Bacillati</taxon>
        <taxon>Actinomycetota</taxon>
        <taxon>Actinomycetes</taxon>
        <taxon>Kitasatosporales</taxon>
        <taxon>Streptomycetaceae</taxon>
        <taxon>Streptomyces</taxon>
    </lineage>
</organism>
<sequence length="303" mass="31935">MAPPLRKNSTITGRGISRRSLLTGAAALGVLATGACARVDTGAAEDGGDLLDRLRDQGMVRLGIAGEIPYAYIDDQGNLTGQAPEIAKVIFKELGVERLEPVPSEFSSLIPGLASLQFDVVSAGMWITPERCAQVIFSDPDYVTMDAFLVPAGNPLDLHDYADVAAAEGIRAATGTGWAQGGYAIGNGVPAGSITYYPDQVAGLDAVRQGRADVFFGTRPTIDSAAEGVSGVEATEPFLPEVDGEPQIGAGGFAFRPPETNLRNAFNEELHKLKDSGRLLEIVEPFGFTEDDMTDLTAEELCS</sequence>
<comment type="caution">
    <text evidence="3">The sequence shown here is derived from an EMBL/GenBank/DDBJ whole genome shotgun (WGS) entry which is preliminary data.</text>
</comment>
<name>A0ABN2PT10_9ACTN</name>
<dbReference type="Proteomes" id="UP001501303">
    <property type="component" value="Unassembled WGS sequence"/>
</dbReference>
<keyword evidence="4" id="KW-1185">Reference proteome</keyword>
<dbReference type="SMART" id="SM00062">
    <property type="entry name" value="PBPb"/>
    <property type="match status" value="1"/>
</dbReference>
<dbReference type="CDD" id="cd01002">
    <property type="entry name" value="PBP2_Ehub_like"/>
    <property type="match status" value="1"/>
</dbReference>